<name>A0ABD5NMT2_9EURY</name>
<organism evidence="1 2">
    <name type="scientific">Halovivax cerinus</name>
    <dbReference type="NCBI Taxonomy" id="1487865"/>
    <lineage>
        <taxon>Archaea</taxon>
        <taxon>Methanobacteriati</taxon>
        <taxon>Methanobacteriota</taxon>
        <taxon>Stenosarchaea group</taxon>
        <taxon>Halobacteria</taxon>
        <taxon>Halobacteriales</taxon>
        <taxon>Natrialbaceae</taxon>
        <taxon>Halovivax</taxon>
    </lineage>
</organism>
<gene>
    <name evidence="1" type="ORF">ACFOUR_05795</name>
</gene>
<evidence type="ECO:0008006" key="3">
    <source>
        <dbReference type="Google" id="ProtNLM"/>
    </source>
</evidence>
<sequence length="252" mass="29131">MYDLFPKDDWNPGHPSDDDDLWRYIDFTQFVAILENEELWFASSAKFFDPFEGALPEKAIELIAEQVPDAVEEPERIVTRLYDALRYMTYVNCWHQRDQETAAMWQLYQDQGKEVAIKTSVRGFLNALPDKANLTTGLVSYEEHDYDDFTVTRVSPFFHKRPSFDHESEYRAVVSEFEVADGARIDSRYVEKIDQETPPGLAIPVSLDDLIQEVVVSPVAGGWMKSLVENVVRTYGLDEVEVRWSNLTEDPF</sequence>
<evidence type="ECO:0000313" key="1">
    <source>
        <dbReference type="EMBL" id="MFC3957884.1"/>
    </source>
</evidence>
<proteinExistence type="predicted"/>
<reference evidence="1 2" key="1">
    <citation type="journal article" date="2019" name="Int. J. Syst. Evol. Microbiol.">
        <title>The Global Catalogue of Microorganisms (GCM) 10K type strain sequencing project: providing services to taxonomists for standard genome sequencing and annotation.</title>
        <authorList>
            <consortium name="The Broad Institute Genomics Platform"/>
            <consortium name="The Broad Institute Genome Sequencing Center for Infectious Disease"/>
            <person name="Wu L."/>
            <person name="Ma J."/>
        </authorList>
    </citation>
    <scope>NUCLEOTIDE SEQUENCE [LARGE SCALE GENOMIC DNA]</scope>
    <source>
        <strain evidence="1 2">IBRC-M 10256</strain>
    </source>
</reference>
<protein>
    <recommendedName>
        <fullName evidence="3">DUF2971 domain-containing protein</fullName>
    </recommendedName>
</protein>
<keyword evidence="2" id="KW-1185">Reference proteome</keyword>
<accession>A0ABD5NMT2</accession>
<dbReference type="RefSeq" id="WP_256530575.1">
    <property type="nucleotide sequence ID" value="NZ_CP101824.1"/>
</dbReference>
<dbReference type="Proteomes" id="UP001595846">
    <property type="component" value="Unassembled WGS sequence"/>
</dbReference>
<dbReference type="EMBL" id="JBHSAQ010000002">
    <property type="protein sequence ID" value="MFC3957884.1"/>
    <property type="molecule type" value="Genomic_DNA"/>
</dbReference>
<dbReference type="AlphaFoldDB" id="A0ABD5NMT2"/>
<dbReference type="GeneID" id="73903263"/>
<evidence type="ECO:0000313" key="2">
    <source>
        <dbReference type="Proteomes" id="UP001595846"/>
    </source>
</evidence>
<comment type="caution">
    <text evidence="1">The sequence shown here is derived from an EMBL/GenBank/DDBJ whole genome shotgun (WGS) entry which is preliminary data.</text>
</comment>